<evidence type="ECO:0000256" key="2">
    <source>
        <dbReference type="PIRNR" id="PIRNR001488"/>
    </source>
</evidence>
<keyword evidence="2" id="KW-0574">Periplasm</keyword>
<dbReference type="Gene3D" id="3.40.30.10">
    <property type="entry name" value="Glutaredoxin"/>
    <property type="match status" value="1"/>
</dbReference>
<dbReference type="GO" id="GO:0042597">
    <property type="term" value="C:periplasmic space"/>
    <property type="evidence" value="ECO:0007669"/>
    <property type="project" value="UniProtKB-SubCell"/>
</dbReference>
<dbReference type="InterPro" id="IPR036249">
    <property type="entry name" value="Thioredoxin-like_sf"/>
</dbReference>
<dbReference type="PIRSF" id="PIRSF001488">
    <property type="entry name" value="Tdi_protein"/>
    <property type="match status" value="1"/>
</dbReference>
<feature type="domain" description="Thioredoxin-like fold" evidence="5">
    <location>
        <begin position="53"/>
        <end position="198"/>
    </location>
</feature>
<dbReference type="PROSITE" id="PS51257">
    <property type="entry name" value="PROKAR_LIPOPROTEIN"/>
    <property type="match status" value="1"/>
</dbReference>
<reference evidence="6 7" key="1">
    <citation type="submission" date="2019-03" db="EMBL/GenBank/DDBJ databases">
        <title>Genomic Encyclopedia of Type Strains, Phase IV (KMG-IV): sequencing the most valuable type-strain genomes for metagenomic binning, comparative biology and taxonomic classification.</title>
        <authorList>
            <person name="Goeker M."/>
        </authorList>
    </citation>
    <scope>NUCLEOTIDE SEQUENCE [LARGE SCALE GENOMIC DNA]</scope>
    <source>
        <strain evidence="6 7">DSM 21944</strain>
    </source>
</reference>
<feature type="disulfide bond" description="Redox-active" evidence="3">
    <location>
        <begin position="66"/>
        <end position="69"/>
    </location>
</feature>
<dbReference type="CDD" id="cd03019">
    <property type="entry name" value="DsbA_DsbA"/>
    <property type="match status" value="1"/>
</dbReference>
<dbReference type="InterPro" id="IPR050824">
    <property type="entry name" value="Thiol_disulfide_DsbA"/>
</dbReference>
<feature type="chain" id="PRO_5030099287" description="Thiol:disulfide interchange protein" evidence="4">
    <location>
        <begin position="17"/>
        <end position="215"/>
    </location>
</feature>
<dbReference type="SUPFAM" id="SSF52833">
    <property type="entry name" value="Thioredoxin-like"/>
    <property type="match status" value="1"/>
</dbReference>
<protein>
    <recommendedName>
        <fullName evidence="2">Thiol:disulfide interchange protein</fullName>
    </recommendedName>
</protein>
<dbReference type="RefSeq" id="WP_123521395.1">
    <property type="nucleotide sequence ID" value="NZ_JBHLWF010000032.1"/>
</dbReference>
<evidence type="ECO:0000256" key="3">
    <source>
        <dbReference type="PIRSR" id="PIRSR001488-1"/>
    </source>
</evidence>
<feature type="signal peptide" evidence="4">
    <location>
        <begin position="1"/>
        <end position="16"/>
    </location>
</feature>
<dbReference type="PANTHER" id="PTHR35891">
    <property type="entry name" value="THIOL:DISULFIDE INTERCHANGE PROTEIN DSBA"/>
    <property type="match status" value="1"/>
</dbReference>
<evidence type="ECO:0000256" key="1">
    <source>
        <dbReference type="ARBA" id="ARBA00022729"/>
    </source>
</evidence>
<accession>A0A4R3LFR0</accession>
<evidence type="ECO:0000259" key="5">
    <source>
        <dbReference type="Pfam" id="PF13462"/>
    </source>
</evidence>
<keyword evidence="1 4" id="KW-0732">Signal</keyword>
<keyword evidence="7" id="KW-1185">Reference proteome</keyword>
<sequence>MIPRLLFITLVTGLLAACGGKSESASASSTGASGGTYREGVHYERLATPIAGAADNEVVEVFSYACPACAQFQPEIDAWKRERGNAIVLRYEPAEFHPAWQPFNRAFHAMRKIGALGRGHRALFEGLYRGGQPAQTIDQIADLLAGAGIDRESFMTAATSPEVEAAMESSRNYVKLAAVGSTPTLVVAGRYRVQRNQPDASKPTAVADWLIANKP</sequence>
<dbReference type="EMBL" id="SMAF01000007">
    <property type="protein sequence ID" value="TCS98879.1"/>
    <property type="molecule type" value="Genomic_DNA"/>
</dbReference>
<dbReference type="OrthoDB" id="9784896at2"/>
<dbReference type="Proteomes" id="UP000294599">
    <property type="component" value="Unassembled WGS sequence"/>
</dbReference>
<comment type="caution">
    <text evidence="6">The sequence shown here is derived from an EMBL/GenBank/DDBJ whole genome shotgun (WGS) entry which is preliminary data.</text>
</comment>
<evidence type="ECO:0000313" key="6">
    <source>
        <dbReference type="EMBL" id="TCS98879.1"/>
    </source>
</evidence>
<evidence type="ECO:0000313" key="7">
    <source>
        <dbReference type="Proteomes" id="UP000294599"/>
    </source>
</evidence>
<organism evidence="6 7">
    <name type="scientific">Pseudofulvimonas gallinarii</name>
    <dbReference type="NCBI Taxonomy" id="634155"/>
    <lineage>
        <taxon>Bacteria</taxon>
        <taxon>Pseudomonadati</taxon>
        <taxon>Pseudomonadota</taxon>
        <taxon>Gammaproteobacteria</taxon>
        <taxon>Lysobacterales</taxon>
        <taxon>Rhodanobacteraceae</taxon>
        <taxon>Pseudofulvimonas</taxon>
    </lineage>
</organism>
<gene>
    <name evidence="6" type="ORF">EDC25_10776</name>
</gene>
<keyword evidence="2" id="KW-1015">Disulfide bond</keyword>
<evidence type="ECO:0000256" key="4">
    <source>
        <dbReference type="SAM" id="SignalP"/>
    </source>
</evidence>
<dbReference type="AlphaFoldDB" id="A0A4R3LFR0"/>
<comment type="subcellular location">
    <subcellularLocation>
        <location evidence="2">Periplasm</location>
    </subcellularLocation>
</comment>
<proteinExistence type="inferred from homology"/>
<dbReference type="InterPro" id="IPR023205">
    <property type="entry name" value="DsbA/DsbL"/>
</dbReference>
<dbReference type="Pfam" id="PF13462">
    <property type="entry name" value="Thioredoxin_4"/>
    <property type="match status" value="1"/>
</dbReference>
<dbReference type="InterPro" id="IPR012336">
    <property type="entry name" value="Thioredoxin-like_fold"/>
</dbReference>
<dbReference type="PANTHER" id="PTHR35891:SF2">
    <property type="entry name" value="THIOL:DISULFIDE INTERCHANGE PROTEIN DSBA"/>
    <property type="match status" value="1"/>
</dbReference>
<name>A0A4R3LFR0_9GAMM</name>
<comment type="similarity">
    <text evidence="2">Belongs to the thioredoxin family.</text>
</comment>